<evidence type="ECO:0000256" key="6">
    <source>
        <dbReference type="SAM" id="Phobius"/>
    </source>
</evidence>
<dbReference type="PANTHER" id="PTHR43124">
    <property type="entry name" value="PURINE EFFLUX PUMP PBUE"/>
    <property type="match status" value="1"/>
</dbReference>
<accession>A0A8J6M904</accession>
<evidence type="ECO:0000313" key="7">
    <source>
        <dbReference type="EMBL" id="MBC5734271.1"/>
    </source>
</evidence>
<feature type="transmembrane region" description="Helical" evidence="6">
    <location>
        <begin position="310"/>
        <end position="329"/>
    </location>
</feature>
<name>A0A8J6M904_9FIRM</name>
<evidence type="ECO:0000256" key="4">
    <source>
        <dbReference type="ARBA" id="ARBA00022989"/>
    </source>
</evidence>
<comment type="caution">
    <text evidence="7">The sequence shown here is derived from an EMBL/GenBank/DDBJ whole genome shotgun (WGS) entry which is preliminary data.</text>
</comment>
<dbReference type="Gene3D" id="1.20.1250.20">
    <property type="entry name" value="MFS general substrate transporter like domains"/>
    <property type="match status" value="1"/>
</dbReference>
<feature type="transmembrane region" description="Helical" evidence="6">
    <location>
        <begin position="111"/>
        <end position="134"/>
    </location>
</feature>
<evidence type="ECO:0000256" key="3">
    <source>
        <dbReference type="ARBA" id="ARBA00022692"/>
    </source>
</evidence>
<sequence>MNAQNKTTKVTANFGAKGWLLMLFSFACIFIDSSLINDSLNVTREVFAGTTGMNYGVLSMFSTVGGWIAVAGGVLWGYIGAKKSARFAWTCSLAITAIACFAWGYAANYVVYFVCVSVAMVGGMGFAYIANGNVIGNWFPKKKGLVMGWVTIGFPLSAATTTALASILVGMGGTRAVYTFYGVACTVLAVLCAVFVRDYPEQAGAFPDNDRSFDKAQAEQELKAGLEYMKTSPWTPGKMLSYKRTWMAGFSLGVMELLSLGIMTNFFARLSSIGYQPGEIIGMLAIAGIAACFGSPLCGVLDAKVGPKRAIIITFGIGVVSLILNLTGIRACIYLSLPFLALMLGGASNYLVSFTSTVWGRYDFPLAYKVLKPIVAAIGAIGVSLVAIIGEASSYATAYAVLAVLAVVAAVVMAVTKDDFVGRN</sequence>
<feature type="transmembrane region" description="Helical" evidence="6">
    <location>
        <begin position="335"/>
        <end position="358"/>
    </location>
</feature>
<keyword evidence="3 6" id="KW-0812">Transmembrane</keyword>
<feature type="transmembrane region" description="Helical" evidence="6">
    <location>
        <begin position="280"/>
        <end position="303"/>
    </location>
</feature>
<dbReference type="PROSITE" id="PS51257">
    <property type="entry name" value="PROKAR_LIPOPROTEIN"/>
    <property type="match status" value="1"/>
</dbReference>
<organism evidence="7 8">
    <name type="scientific">Lawsonibacter hominis</name>
    <dbReference type="NCBI Taxonomy" id="2763053"/>
    <lineage>
        <taxon>Bacteria</taxon>
        <taxon>Bacillati</taxon>
        <taxon>Bacillota</taxon>
        <taxon>Clostridia</taxon>
        <taxon>Eubacteriales</taxon>
        <taxon>Oscillospiraceae</taxon>
        <taxon>Lawsonibacter</taxon>
    </lineage>
</organism>
<dbReference type="InterPro" id="IPR036259">
    <property type="entry name" value="MFS_trans_sf"/>
</dbReference>
<feature type="transmembrane region" description="Helical" evidence="6">
    <location>
        <begin position="86"/>
        <end position="105"/>
    </location>
</feature>
<evidence type="ECO:0000256" key="2">
    <source>
        <dbReference type="ARBA" id="ARBA00022475"/>
    </source>
</evidence>
<keyword evidence="4 6" id="KW-1133">Transmembrane helix</keyword>
<keyword evidence="2" id="KW-1003">Cell membrane</keyword>
<feature type="transmembrane region" description="Helical" evidence="6">
    <location>
        <begin position="396"/>
        <end position="415"/>
    </location>
</feature>
<dbReference type="PANTHER" id="PTHR43124:SF3">
    <property type="entry name" value="CHLORAMPHENICOL EFFLUX PUMP RV0191"/>
    <property type="match status" value="1"/>
</dbReference>
<keyword evidence="8" id="KW-1185">Reference proteome</keyword>
<gene>
    <name evidence="7" type="ORF">H8S57_11105</name>
</gene>
<feature type="transmembrane region" description="Helical" evidence="6">
    <location>
        <begin position="20"/>
        <end position="37"/>
    </location>
</feature>
<dbReference type="GO" id="GO:0005886">
    <property type="term" value="C:plasma membrane"/>
    <property type="evidence" value="ECO:0007669"/>
    <property type="project" value="UniProtKB-SubCell"/>
</dbReference>
<dbReference type="AlphaFoldDB" id="A0A8J6M904"/>
<dbReference type="InterPro" id="IPR011701">
    <property type="entry name" value="MFS"/>
</dbReference>
<dbReference type="InterPro" id="IPR050189">
    <property type="entry name" value="MFS_Efflux_Transporters"/>
</dbReference>
<feature type="transmembrane region" description="Helical" evidence="6">
    <location>
        <begin position="176"/>
        <end position="196"/>
    </location>
</feature>
<dbReference type="RefSeq" id="WP_186908160.1">
    <property type="nucleotide sequence ID" value="NZ_JACOPP010000015.1"/>
</dbReference>
<feature type="transmembrane region" description="Helical" evidence="6">
    <location>
        <begin position="146"/>
        <end position="170"/>
    </location>
</feature>
<dbReference type="EMBL" id="JACOPP010000015">
    <property type="protein sequence ID" value="MBC5734271.1"/>
    <property type="molecule type" value="Genomic_DNA"/>
</dbReference>
<feature type="transmembrane region" description="Helical" evidence="6">
    <location>
        <begin position="246"/>
        <end position="268"/>
    </location>
</feature>
<reference evidence="7" key="1">
    <citation type="submission" date="2020-08" db="EMBL/GenBank/DDBJ databases">
        <title>Genome public.</title>
        <authorList>
            <person name="Liu C."/>
            <person name="Sun Q."/>
        </authorList>
    </citation>
    <scope>NUCLEOTIDE SEQUENCE</scope>
    <source>
        <strain evidence="7">NSJ-51</strain>
    </source>
</reference>
<evidence type="ECO:0000256" key="5">
    <source>
        <dbReference type="ARBA" id="ARBA00023136"/>
    </source>
</evidence>
<dbReference type="Proteomes" id="UP000661435">
    <property type="component" value="Unassembled WGS sequence"/>
</dbReference>
<feature type="transmembrane region" description="Helical" evidence="6">
    <location>
        <begin position="370"/>
        <end position="390"/>
    </location>
</feature>
<evidence type="ECO:0000256" key="1">
    <source>
        <dbReference type="ARBA" id="ARBA00004651"/>
    </source>
</evidence>
<dbReference type="SUPFAM" id="SSF103473">
    <property type="entry name" value="MFS general substrate transporter"/>
    <property type="match status" value="1"/>
</dbReference>
<dbReference type="GO" id="GO:0022857">
    <property type="term" value="F:transmembrane transporter activity"/>
    <property type="evidence" value="ECO:0007669"/>
    <property type="project" value="InterPro"/>
</dbReference>
<protein>
    <submittedName>
        <fullName evidence="7">MFS transporter</fullName>
    </submittedName>
</protein>
<feature type="transmembrane region" description="Helical" evidence="6">
    <location>
        <begin position="57"/>
        <end position="79"/>
    </location>
</feature>
<comment type="subcellular location">
    <subcellularLocation>
        <location evidence="1">Cell membrane</location>
        <topology evidence="1">Multi-pass membrane protein</topology>
    </subcellularLocation>
</comment>
<keyword evidence="5 6" id="KW-0472">Membrane</keyword>
<dbReference type="Pfam" id="PF07690">
    <property type="entry name" value="MFS_1"/>
    <property type="match status" value="1"/>
</dbReference>
<proteinExistence type="predicted"/>
<evidence type="ECO:0000313" key="8">
    <source>
        <dbReference type="Proteomes" id="UP000661435"/>
    </source>
</evidence>